<dbReference type="Proteomes" id="UP000190897">
    <property type="component" value="Unassembled WGS sequence"/>
</dbReference>
<dbReference type="STRING" id="651661.SAMN05660293_04756"/>
<feature type="compositionally biased region" description="Polar residues" evidence="1">
    <location>
        <begin position="178"/>
        <end position="195"/>
    </location>
</feature>
<keyword evidence="2" id="KW-0472">Membrane</keyword>
<keyword evidence="4" id="KW-1185">Reference proteome</keyword>
<feature type="transmembrane region" description="Helical" evidence="2">
    <location>
        <begin position="55"/>
        <end position="75"/>
    </location>
</feature>
<feature type="compositionally biased region" description="Basic and acidic residues" evidence="1">
    <location>
        <begin position="167"/>
        <end position="177"/>
    </location>
</feature>
<evidence type="ECO:0000313" key="3">
    <source>
        <dbReference type="EMBL" id="SKC14905.1"/>
    </source>
</evidence>
<dbReference type="EMBL" id="FUZA01000008">
    <property type="protein sequence ID" value="SKC14905.1"/>
    <property type="molecule type" value="Genomic_DNA"/>
</dbReference>
<keyword evidence="2" id="KW-0812">Transmembrane</keyword>
<name>A0A1T5H2K9_9BACT</name>
<protein>
    <submittedName>
        <fullName evidence="3">Uncharacterized protein</fullName>
    </submittedName>
</protein>
<reference evidence="4" key="1">
    <citation type="submission" date="2017-02" db="EMBL/GenBank/DDBJ databases">
        <authorList>
            <person name="Varghese N."/>
            <person name="Submissions S."/>
        </authorList>
    </citation>
    <scope>NUCLEOTIDE SEQUENCE [LARGE SCALE GENOMIC DNA]</scope>
    <source>
        <strain evidence="4">DSM 22270</strain>
    </source>
</reference>
<sequence>MKNKNKNIDKFFSGKLPDPEIPADDAWGKMNDMLTPQVPAGKPGSLFKIISNSTLQLISGLTLLGVTVVGVVLFLNKEGDLSRASLKNNHSYKTQGSIQEPIASKERANPTDHAAKGTIESTGSHVNKSARSDSKALSNKEAYSGKGALSGKDGSSTKKSSLQRIASESEAKYRDTETATNKQKLKTAQTFTGKQTPDGDSGNRPDIIHGVTENSKRNEDAVLSLLLPMPFRPNISQYNLSGKIKAKSKSNVSDLKNAPEETGDNAFHVGLEWNVNTPFTKTDFLFNSIDSVKKPATLLIPGIWISKSFRDRHQLMLTFQARQPYFGNNKRLAQATDTIPGVDSSHWYRNTDLVKTIGLNVSLQYHYEFVNHFLVGAGVVYGHTSGALMRVQMFNRNDKPLEGQFVSLRDSKDINKLLNANVFYFKAGLAYKIGRFQTGINILAPLSNISASSQYPIRAVNGQFFLRFRVW</sequence>
<organism evidence="3 4">
    <name type="scientific">Dyadobacter psychrophilus</name>
    <dbReference type="NCBI Taxonomy" id="651661"/>
    <lineage>
        <taxon>Bacteria</taxon>
        <taxon>Pseudomonadati</taxon>
        <taxon>Bacteroidota</taxon>
        <taxon>Cytophagia</taxon>
        <taxon>Cytophagales</taxon>
        <taxon>Spirosomataceae</taxon>
        <taxon>Dyadobacter</taxon>
    </lineage>
</organism>
<feature type="compositionally biased region" description="Basic and acidic residues" evidence="1">
    <location>
        <begin position="103"/>
        <end position="115"/>
    </location>
</feature>
<feature type="compositionally biased region" description="Low complexity" evidence="1">
    <location>
        <begin position="150"/>
        <end position="160"/>
    </location>
</feature>
<proteinExistence type="predicted"/>
<feature type="region of interest" description="Disordered" evidence="1">
    <location>
        <begin position="90"/>
        <end position="204"/>
    </location>
</feature>
<keyword evidence="2" id="KW-1133">Transmembrane helix</keyword>
<feature type="compositionally biased region" description="Polar residues" evidence="1">
    <location>
        <begin position="119"/>
        <end position="129"/>
    </location>
</feature>
<evidence type="ECO:0000313" key="4">
    <source>
        <dbReference type="Proteomes" id="UP000190897"/>
    </source>
</evidence>
<gene>
    <name evidence="3" type="ORF">SAMN05660293_04756</name>
</gene>
<accession>A0A1T5H2K9</accession>
<dbReference type="AlphaFoldDB" id="A0A1T5H2K9"/>
<evidence type="ECO:0000256" key="1">
    <source>
        <dbReference type="SAM" id="MobiDB-lite"/>
    </source>
</evidence>
<evidence type="ECO:0000256" key="2">
    <source>
        <dbReference type="SAM" id="Phobius"/>
    </source>
</evidence>